<proteinExistence type="predicted"/>
<dbReference type="InterPro" id="IPR011075">
    <property type="entry name" value="TetR_C"/>
</dbReference>
<dbReference type="Proteomes" id="UP000316778">
    <property type="component" value="Unassembled WGS sequence"/>
</dbReference>
<keyword evidence="2 4" id="KW-0238">DNA-binding</keyword>
<comment type="caution">
    <text evidence="6">The sequence shown here is derived from an EMBL/GenBank/DDBJ whole genome shotgun (WGS) entry which is preliminary data.</text>
</comment>
<evidence type="ECO:0000313" key="7">
    <source>
        <dbReference type="Proteomes" id="UP000316778"/>
    </source>
</evidence>
<dbReference type="RefSeq" id="WP_145716640.1">
    <property type="nucleotide sequence ID" value="NZ_BAAAFY010000004.1"/>
</dbReference>
<keyword evidence="7" id="KW-1185">Reference proteome</keyword>
<dbReference type="Gene3D" id="1.10.10.60">
    <property type="entry name" value="Homeodomain-like"/>
    <property type="match status" value="1"/>
</dbReference>
<evidence type="ECO:0000256" key="4">
    <source>
        <dbReference type="PROSITE-ProRule" id="PRU00335"/>
    </source>
</evidence>
<evidence type="ECO:0000256" key="2">
    <source>
        <dbReference type="ARBA" id="ARBA00023125"/>
    </source>
</evidence>
<dbReference type="InterPro" id="IPR009057">
    <property type="entry name" value="Homeodomain-like_sf"/>
</dbReference>
<protein>
    <submittedName>
        <fullName evidence="6">TetR family transcriptional regulator</fullName>
    </submittedName>
</protein>
<feature type="DNA-binding region" description="H-T-H motif" evidence="4">
    <location>
        <begin position="29"/>
        <end position="48"/>
    </location>
</feature>
<name>A0A562SZX8_CHIJA</name>
<dbReference type="PANTHER" id="PTHR47506:SF10">
    <property type="entry name" value="TRANSCRIPTIONAL REGULATORY PROTEIN"/>
    <property type="match status" value="1"/>
</dbReference>
<dbReference type="Pfam" id="PF16925">
    <property type="entry name" value="TetR_C_13"/>
    <property type="match status" value="1"/>
</dbReference>
<evidence type="ECO:0000313" key="6">
    <source>
        <dbReference type="EMBL" id="TWI86663.1"/>
    </source>
</evidence>
<keyword evidence="3" id="KW-0804">Transcription</keyword>
<evidence type="ECO:0000256" key="3">
    <source>
        <dbReference type="ARBA" id="ARBA00023163"/>
    </source>
</evidence>
<dbReference type="PROSITE" id="PS50977">
    <property type="entry name" value="HTH_TETR_2"/>
    <property type="match status" value="1"/>
</dbReference>
<accession>A0A562SZX8</accession>
<evidence type="ECO:0000256" key="1">
    <source>
        <dbReference type="ARBA" id="ARBA00023015"/>
    </source>
</evidence>
<gene>
    <name evidence="6" type="ORF">LX66_3925</name>
</gene>
<dbReference type="InterPro" id="IPR001647">
    <property type="entry name" value="HTH_TetR"/>
</dbReference>
<dbReference type="InterPro" id="IPR036271">
    <property type="entry name" value="Tet_transcr_reg_TetR-rel_C_sf"/>
</dbReference>
<dbReference type="SUPFAM" id="SSF48498">
    <property type="entry name" value="Tetracyclin repressor-like, C-terminal domain"/>
    <property type="match status" value="1"/>
</dbReference>
<sequence length="192" mass="21712">MARNKAFDPGERLEKARNLFWEKGYHATSMQDLVEAMQLNRASIYDTYGDKHALFLQCLANYATDKLNDYKRVAAGAASPIQAVECVIRRAMERTLQEGMACMVVKSSFELAETDKKVHAFLKKDGGRLQRVFEELLVKAQAAGEINPDRDPVMLANFIVSSFSGLWQTNMISGNKKLVRQMTDFLIEAIRI</sequence>
<dbReference type="EMBL" id="VLLG01000004">
    <property type="protein sequence ID" value="TWI86663.1"/>
    <property type="molecule type" value="Genomic_DNA"/>
</dbReference>
<keyword evidence="1" id="KW-0805">Transcription regulation</keyword>
<dbReference type="AlphaFoldDB" id="A0A562SZX8"/>
<dbReference type="Gene3D" id="1.10.357.10">
    <property type="entry name" value="Tetracycline Repressor, domain 2"/>
    <property type="match status" value="1"/>
</dbReference>
<dbReference type="SUPFAM" id="SSF46689">
    <property type="entry name" value="Homeodomain-like"/>
    <property type="match status" value="1"/>
</dbReference>
<dbReference type="GO" id="GO:0003677">
    <property type="term" value="F:DNA binding"/>
    <property type="evidence" value="ECO:0007669"/>
    <property type="project" value="UniProtKB-UniRule"/>
</dbReference>
<organism evidence="6 7">
    <name type="scientific">Chitinophaga japonensis</name>
    <name type="common">Flexibacter japonensis</name>
    <dbReference type="NCBI Taxonomy" id="104662"/>
    <lineage>
        <taxon>Bacteria</taxon>
        <taxon>Pseudomonadati</taxon>
        <taxon>Bacteroidota</taxon>
        <taxon>Chitinophagia</taxon>
        <taxon>Chitinophagales</taxon>
        <taxon>Chitinophagaceae</taxon>
        <taxon>Chitinophaga</taxon>
    </lineage>
</organism>
<dbReference type="PANTHER" id="PTHR47506">
    <property type="entry name" value="TRANSCRIPTIONAL REGULATORY PROTEIN"/>
    <property type="match status" value="1"/>
</dbReference>
<evidence type="ECO:0000259" key="5">
    <source>
        <dbReference type="PROSITE" id="PS50977"/>
    </source>
</evidence>
<dbReference type="OrthoDB" id="9795242at2"/>
<feature type="domain" description="HTH tetR-type" evidence="5">
    <location>
        <begin position="6"/>
        <end position="66"/>
    </location>
</feature>
<dbReference type="Pfam" id="PF00440">
    <property type="entry name" value="TetR_N"/>
    <property type="match status" value="1"/>
</dbReference>
<reference evidence="6 7" key="1">
    <citation type="journal article" date="2013" name="Stand. Genomic Sci.">
        <title>Genomic Encyclopedia of Type Strains, Phase I: The one thousand microbial genomes (KMG-I) project.</title>
        <authorList>
            <person name="Kyrpides N.C."/>
            <person name="Woyke T."/>
            <person name="Eisen J.A."/>
            <person name="Garrity G."/>
            <person name="Lilburn T.G."/>
            <person name="Beck B.J."/>
            <person name="Whitman W.B."/>
            <person name="Hugenholtz P."/>
            <person name="Klenk H.P."/>
        </authorList>
    </citation>
    <scope>NUCLEOTIDE SEQUENCE [LARGE SCALE GENOMIC DNA]</scope>
    <source>
        <strain evidence="6 7">DSM 13484</strain>
    </source>
</reference>